<keyword evidence="2 5" id="KW-0808">Transferase</keyword>
<dbReference type="Pfam" id="PF13649">
    <property type="entry name" value="Methyltransf_25"/>
    <property type="match status" value="1"/>
</dbReference>
<comment type="similarity">
    <text evidence="5">Belongs to the methyltransferase superfamily.</text>
</comment>
<dbReference type="EC" id="2.1.1.197" evidence="5"/>
<evidence type="ECO:0000256" key="1">
    <source>
        <dbReference type="ARBA" id="ARBA00022603"/>
    </source>
</evidence>
<dbReference type="GO" id="GO:0102130">
    <property type="term" value="F:malonyl-CoA methyltransferase activity"/>
    <property type="evidence" value="ECO:0007669"/>
    <property type="project" value="UniProtKB-EC"/>
</dbReference>
<dbReference type="PANTHER" id="PTHR13090">
    <property type="entry name" value="ARGININE-HYDROXYLASE NDUFAF5, MITOCHONDRIAL"/>
    <property type="match status" value="1"/>
</dbReference>
<protein>
    <recommendedName>
        <fullName evidence="5">Malonyl-[acyl-carrier protein] O-methyltransferase</fullName>
        <shortName evidence="5">Malonyl-ACP O-methyltransferase</shortName>
        <ecNumber evidence="5">2.1.1.197</ecNumber>
    </recommendedName>
    <alternativeName>
        <fullName evidence="5">Biotin synthesis protein BioC</fullName>
    </alternativeName>
</protein>
<dbReference type="CDD" id="cd02440">
    <property type="entry name" value="AdoMet_MTases"/>
    <property type="match status" value="1"/>
</dbReference>
<dbReference type="InterPro" id="IPR050602">
    <property type="entry name" value="Malonyl-ACP_OMT"/>
</dbReference>
<proteinExistence type="inferred from homology"/>
<sequence>MWKQTVSNRFSEKSGTYDQHALVQKEMAEELLSHVQAVVEPKQIRQLLEIGCGTGELTRLLCRSFPDANCQALDLALGMLEEARRKLREENLSCTFLHADVEEWVWRQEADSLDAVVSGACFQWLSQPGVTLKGLAGLLKPGGHLLFSTFGPETFAELHASFGYAHASLGQPAVRHGLTFHSATEWRSMLAAAGFEDVGIFSRKVVLNYPGVRDFLHAVKAVGASATQGQSPGLGSKRLLLAMIECYERAFGTSEGIPATYDLLYIRARSGRNSGEKHGMIGRLANLINSGECIEYGSKRNRHCQCRSHCDW</sequence>
<evidence type="ECO:0000259" key="6">
    <source>
        <dbReference type="Pfam" id="PF13649"/>
    </source>
</evidence>
<dbReference type="NCBIfam" id="TIGR02072">
    <property type="entry name" value="BioC"/>
    <property type="match status" value="1"/>
</dbReference>
<organism evidence="7 8">
    <name type="scientific">Brevibacillus brevis</name>
    <name type="common">Bacillus brevis</name>
    <dbReference type="NCBI Taxonomy" id="1393"/>
    <lineage>
        <taxon>Bacteria</taxon>
        <taxon>Bacillati</taxon>
        <taxon>Bacillota</taxon>
        <taxon>Bacilli</taxon>
        <taxon>Bacillales</taxon>
        <taxon>Paenibacillaceae</taxon>
        <taxon>Brevibacillus</taxon>
    </lineage>
</organism>
<accession>A0ABY9T345</accession>
<dbReference type="RefSeq" id="WP_310766762.1">
    <property type="nucleotide sequence ID" value="NZ_CP134050.1"/>
</dbReference>
<name>A0ABY9T345_BREBE</name>
<keyword evidence="1 5" id="KW-0489">Methyltransferase</keyword>
<keyword evidence="4 5" id="KW-0093">Biotin biosynthesis</keyword>
<evidence type="ECO:0000256" key="4">
    <source>
        <dbReference type="ARBA" id="ARBA00022756"/>
    </source>
</evidence>
<keyword evidence="8" id="KW-1185">Reference proteome</keyword>
<comment type="catalytic activity">
    <reaction evidence="5">
        <text>malonyl-[ACP] + S-adenosyl-L-methionine = malonyl-[ACP] methyl ester + S-adenosyl-L-homocysteine</text>
        <dbReference type="Rhea" id="RHEA:17105"/>
        <dbReference type="Rhea" id="RHEA-COMP:9623"/>
        <dbReference type="Rhea" id="RHEA-COMP:9954"/>
        <dbReference type="ChEBI" id="CHEBI:57856"/>
        <dbReference type="ChEBI" id="CHEBI:59789"/>
        <dbReference type="ChEBI" id="CHEBI:78449"/>
        <dbReference type="ChEBI" id="CHEBI:78845"/>
        <dbReference type="EC" id="2.1.1.197"/>
    </reaction>
</comment>
<evidence type="ECO:0000256" key="3">
    <source>
        <dbReference type="ARBA" id="ARBA00022691"/>
    </source>
</evidence>
<dbReference type="InterPro" id="IPR011814">
    <property type="entry name" value="BioC"/>
</dbReference>
<dbReference type="EMBL" id="CP134050">
    <property type="protein sequence ID" value="WNC14535.1"/>
    <property type="molecule type" value="Genomic_DNA"/>
</dbReference>
<comment type="pathway">
    <text evidence="5">Cofactor biosynthesis; biotin biosynthesis.</text>
</comment>
<dbReference type="Proteomes" id="UP001256827">
    <property type="component" value="Chromosome"/>
</dbReference>
<evidence type="ECO:0000256" key="5">
    <source>
        <dbReference type="HAMAP-Rule" id="MF_00835"/>
    </source>
</evidence>
<dbReference type="GO" id="GO:0032259">
    <property type="term" value="P:methylation"/>
    <property type="evidence" value="ECO:0007669"/>
    <property type="project" value="UniProtKB-KW"/>
</dbReference>
<dbReference type="InterPro" id="IPR029063">
    <property type="entry name" value="SAM-dependent_MTases_sf"/>
</dbReference>
<dbReference type="SUPFAM" id="SSF53335">
    <property type="entry name" value="S-adenosyl-L-methionine-dependent methyltransferases"/>
    <property type="match status" value="1"/>
</dbReference>
<reference evidence="7 8" key="1">
    <citation type="submission" date="2023-09" db="EMBL/GenBank/DDBJ databases">
        <title>Complete Genome and Methylome dissection of Bacillus brevis NEB573 original source of BbsI restriction endonuclease.</title>
        <authorList>
            <person name="Fomenkov A."/>
            <person name="Roberts R.D."/>
        </authorList>
    </citation>
    <scope>NUCLEOTIDE SEQUENCE [LARGE SCALE GENOMIC DNA]</scope>
    <source>
        <strain evidence="7 8">NEB573</strain>
    </source>
</reference>
<evidence type="ECO:0000256" key="2">
    <source>
        <dbReference type="ARBA" id="ARBA00022679"/>
    </source>
</evidence>
<dbReference type="PANTHER" id="PTHR13090:SF1">
    <property type="entry name" value="ARGININE-HYDROXYLASE NDUFAF5, MITOCHONDRIAL"/>
    <property type="match status" value="1"/>
</dbReference>
<dbReference type="InterPro" id="IPR041698">
    <property type="entry name" value="Methyltransf_25"/>
</dbReference>
<feature type="domain" description="Methyltransferase" evidence="6">
    <location>
        <begin position="48"/>
        <end position="143"/>
    </location>
</feature>
<evidence type="ECO:0000313" key="7">
    <source>
        <dbReference type="EMBL" id="WNC14535.1"/>
    </source>
</evidence>
<dbReference type="HAMAP" id="MF_00835">
    <property type="entry name" value="BioC"/>
    <property type="match status" value="1"/>
</dbReference>
<comment type="function">
    <text evidence="5">Converts the free carboxyl group of a malonyl-thioester to its methyl ester by transfer of a methyl group from S-adenosyl-L-methionine (SAM). It allows to synthesize pimeloyl-ACP via the fatty acid synthetic pathway.</text>
</comment>
<gene>
    <name evidence="5 7" type="primary">bioC</name>
    <name evidence="7" type="ORF">RGB73_28380</name>
</gene>
<evidence type="ECO:0000313" key="8">
    <source>
        <dbReference type="Proteomes" id="UP001256827"/>
    </source>
</evidence>
<keyword evidence="3 5" id="KW-0949">S-adenosyl-L-methionine</keyword>
<dbReference type="Gene3D" id="3.40.50.150">
    <property type="entry name" value="Vaccinia Virus protein VP39"/>
    <property type="match status" value="1"/>
</dbReference>